<keyword evidence="3" id="KW-1185">Reference proteome</keyword>
<accession>A0A017SX47</accession>
<sequence>MFPRIQPVLLVVSGVLLLGGCKKDEPEPQTIPVGSAAASNTPVASDPPPAVSAAPAVTADPAAAATPAPAATEAPATTPRVGGASIQSCCAALSGIASSGRSADSKAKALTASRLCSGLDARVKKGEVTRASAMATIKGTLGSVAAPAECK</sequence>
<dbReference type="EMBL" id="ASRX01000083">
    <property type="protein sequence ID" value="EYF01352.1"/>
    <property type="molecule type" value="Genomic_DNA"/>
</dbReference>
<evidence type="ECO:0000313" key="3">
    <source>
        <dbReference type="Proteomes" id="UP000019678"/>
    </source>
</evidence>
<reference evidence="2 3" key="1">
    <citation type="submission" date="2013-05" db="EMBL/GenBank/DDBJ databases">
        <title>Genome assembly of Chondromyces apiculatus DSM 436.</title>
        <authorList>
            <person name="Sharma G."/>
            <person name="Khatri I."/>
            <person name="Kaur C."/>
            <person name="Mayilraj S."/>
            <person name="Subramanian S."/>
        </authorList>
    </citation>
    <scope>NUCLEOTIDE SEQUENCE [LARGE SCALE GENOMIC DNA]</scope>
    <source>
        <strain evidence="2 3">DSM 436</strain>
    </source>
</reference>
<dbReference type="AlphaFoldDB" id="A0A017SX47"/>
<dbReference type="OrthoDB" id="9857009at2"/>
<dbReference type="RefSeq" id="WP_044249554.1">
    <property type="nucleotide sequence ID" value="NZ_ASRX01000083.1"/>
</dbReference>
<organism evidence="2 3">
    <name type="scientific">Chondromyces apiculatus DSM 436</name>
    <dbReference type="NCBI Taxonomy" id="1192034"/>
    <lineage>
        <taxon>Bacteria</taxon>
        <taxon>Pseudomonadati</taxon>
        <taxon>Myxococcota</taxon>
        <taxon>Polyangia</taxon>
        <taxon>Polyangiales</taxon>
        <taxon>Polyangiaceae</taxon>
        <taxon>Chondromyces</taxon>
    </lineage>
</organism>
<feature type="compositionally biased region" description="Low complexity" evidence="1">
    <location>
        <begin position="51"/>
        <end position="79"/>
    </location>
</feature>
<dbReference type="Proteomes" id="UP000019678">
    <property type="component" value="Unassembled WGS sequence"/>
</dbReference>
<proteinExistence type="predicted"/>
<evidence type="ECO:0000256" key="1">
    <source>
        <dbReference type="SAM" id="MobiDB-lite"/>
    </source>
</evidence>
<feature type="region of interest" description="Disordered" evidence="1">
    <location>
        <begin position="28"/>
        <end position="82"/>
    </location>
</feature>
<dbReference type="PROSITE" id="PS51257">
    <property type="entry name" value="PROKAR_LIPOPROTEIN"/>
    <property type="match status" value="1"/>
</dbReference>
<name>A0A017SX47_9BACT</name>
<evidence type="ECO:0000313" key="2">
    <source>
        <dbReference type="EMBL" id="EYF01352.1"/>
    </source>
</evidence>
<comment type="caution">
    <text evidence="2">The sequence shown here is derived from an EMBL/GenBank/DDBJ whole genome shotgun (WGS) entry which is preliminary data.</text>
</comment>
<gene>
    <name evidence="2" type="ORF">CAP_8394</name>
</gene>
<protein>
    <submittedName>
        <fullName evidence="2">Uncharacterized protein</fullName>
    </submittedName>
</protein>